<name>A0A947GNY3_9CYAN</name>
<proteinExistence type="predicted"/>
<sequence length="123" mass="13556">MGQFIIQDGRKLYQFDDNSTCEVTAILNLDNGLTTKLVDVQQQLLQDIKAELETLNAGQSSKLQRIQAGDDYAVTYTYLDPGTADERVQTITYTSVSLSLSVTDTYSYAGSAGNYRLTGIQRA</sequence>
<evidence type="ECO:0000313" key="2">
    <source>
        <dbReference type="Proteomes" id="UP000717364"/>
    </source>
</evidence>
<accession>A0A947GNY3</accession>
<organism evidence="1 2">
    <name type="scientific">Leptothoe spongobia TAU-MAC 1115</name>
    <dbReference type="NCBI Taxonomy" id="1967444"/>
    <lineage>
        <taxon>Bacteria</taxon>
        <taxon>Bacillati</taxon>
        <taxon>Cyanobacteriota</taxon>
        <taxon>Cyanophyceae</taxon>
        <taxon>Nodosilineales</taxon>
        <taxon>Cymatolegaceae</taxon>
        <taxon>Leptothoe</taxon>
        <taxon>Leptothoe spongobia</taxon>
    </lineage>
</organism>
<comment type="caution">
    <text evidence="1">The sequence shown here is derived from an EMBL/GenBank/DDBJ whole genome shotgun (WGS) entry which is preliminary data.</text>
</comment>
<dbReference type="EMBL" id="JADOES010000023">
    <property type="protein sequence ID" value="MBT9316271.1"/>
    <property type="molecule type" value="Genomic_DNA"/>
</dbReference>
<keyword evidence="2" id="KW-1185">Reference proteome</keyword>
<dbReference type="AlphaFoldDB" id="A0A947GNY3"/>
<protein>
    <submittedName>
        <fullName evidence="1">Uncharacterized protein</fullName>
    </submittedName>
</protein>
<reference evidence="1" key="1">
    <citation type="submission" date="2020-11" db="EMBL/GenBank/DDBJ databases">
        <authorList>
            <person name="Konstantinou D."/>
            <person name="Gkelis S."/>
            <person name="Popin R."/>
            <person name="Fewer D."/>
            <person name="Sivonen K."/>
        </authorList>
    </citation>
    <scope>NUCLEOTIDE SEQUENCE</scope>
    <source>
        <strain evidence="1">TAU-MAC 1115</strain>
    </source>
</reference>
<reference evidence="1" key="2">
    <citation type="journal article" date="2021" name="Mar. Drugs">
        <title>Genome Reduction and Secondary Metabolism of the Marine Sponge-Associated Cyanobacterium Leptothoe.</title>
        <authorList>
            <person name="Konstantinou D."/>
            <person name="Popin R.V."/>
            <person name="Fewer D.P."/>
            <person name="Sivonen K."/>
            <person name="Gkelis S."/>
        </authorList>
    </citation>
    <scope>NUCLEOTIDE SEQUENCE</scope>
    <source>
        <strain evidence="1">TAU-MAC 1115</strain>
    </source>
</reference>
<gene>
    <name evidence="1" type="ORF">IXB50_12645</name>
</gene>
<dbReference type="Proteomes" id="UP000717364">
    <property type="component" value="Unassembled WGS sequence"/>
</dbReference>
<evidence type="ECO:0000313" key="1">
    <source>
        <dbReference type="EMBL" id="MBT9316271.1"/>
    </source>
</evidence>
<dbReference type="RefSeq" id="WP_215609339.1">
    <property type="nucleotide sequence ID" value="NZ_JADOES010000023.1"/>
</dbReference>